<dbReference type="EMBL" id="RKHJ01000001">
    <property type="protein sequence ID" value="ROR65738.1"/>
    <property type="molecule type" value="Genomic_DNA"/>
</dbReference>
<keyword evidence="5" id="KW-1185">Reference proteome</keyword>
<proteinExistence type="inferred from homology"/>
<evidence type="ECO:0000313" key="5">
    <source>
        <dbReference type="Proteomes" id="UP000275456"/>
    </source>
</evidence>
<dbReference type="Gene3D" id="3.40.190.170">
    <property type="entry name" value="Bacterial extracellular solute-binding protein, family 7"/>
    <property type="match status" value="1"/>
</dbReference>
<dbReference type="AlphaFoldDB" id="A0A3N2AS51"/>
<evidence type="ECO:0000256" key="2">
    <source>
        <dbReference type="ARBA" id="ARBA00022448"/>
    </source>
</evidence>
<dbReference type="GO" id="GO:0030288">
    <property type="term" value="C:outer membrane-bounded periplasmic space"/>
    <property type="evidence" value="ECO:0007669"/>
    <property type="project" value="InterPro"/>
</dbReference>
<comment type="caution">
    <text evidence="4">The sequence shown here is derived from an EMBL/GenBank/DDBJ whole genome shotgun (WGS) entry which is preliminary data.</text>
</comment>
<dbReference type="OrthoDB" id="9815946at2"/>
<keyword evidence="4" id="KW-0675">Receptor</keyword>
<dbReference type="PIRSF" id="PIRSF006470">
    <property type="entry name" value="DctB"/>
    <property type="match status" value="1"/>
</dbReference>
<dbReference type="GO" id="GO:0055085">
    <property type="term" value="P:transmembrane transport"/>
    <property type="evidence" value="ECO:0007669"/>
    <property type="project" value="InterPro"/>
</dbReference>
<dbReference type="PROSITE" id="PS51257">
    <property type="entry name" value="PROKAR_LIPOPROTEIN"/>
    <property type="match status" value="1"/>
</dbReference>
<dbReference type="PANTHER" id="PTHR33376">
    <property type="match status" value="1"/>
</dbReference>
<keyword evidence="2" id="KW-0813">Transport</keyword>
<evidence type="ECO:0000256" key="3">
    <source>
        <dbReference type="ARBA" id="ARBA00022729"/>
    </source>
</evidence>
<evidence type="ECO:0000256" key="1">
    <source>
        <dbReference type="ARBA" id="ARBA00009023"/>
    </source>
</evidence>
<gene>
    <name evidence="4" type="ORF">EDD26_1107</name>
</gene>
<dbReference type="Pfam" id="PF03480">
    <property type="entry name" value="DctP"/>
    <property type="match status" value="1"/>
</dbReference>
<reference evidence="4 5" key="1">
    <citation type="submission" date="2018-11" db="EMBL/GenBank/DDBJ databases">
        <title>Sequencing the genomes of 1000 actinobacteria strains.</title>
        <authorList>
            <person name="Klenk H.-P."/>
        </authorList>
    </citation>
    <scope>NUCLEOTIDE SEQUENCE [LARGE SCALE GENOMIC DNA]</scope>
    <source>
        <strain evidence="4 5">DSM 9580</strain>
    </source>
</reference>
<name>A0A3N2AS51_9MICO</name>
<dbReference type="InterPro" id="IPR004682">
    <property type="entry name" value="TRAP_DctP"/>
</dbReference>
<dbReference type="InterPro" id="IPR038404">
    <property type="entry name" value="TRAP_DctP_sf"/>
</dbReference>
<dbReference type="InterPro" id="IPR018389">
    <property type="entry name" value="DctP_fam"/>
</dbReference>
<dbReference type="CDD" id="cd13603">
    <property type="entry name" value="PBP2_TRAP_Siap_TeaA_like"/>
    <property type="match status" value="1"/>
</dbReference>
<organism evidence="4 5">
    <name type="scientific">Agrococcus jenensis</name>
    <dbReference type="NCBI Taxonomy" id="46353"/>
    <lineage>
        <taxon>Bacteria</taxon>
        <taxon>Bacillati</taxon>
        <taxon>Actinomycetota</taxon>
        <taxon>Actinomycetes</taxon>
        <taxon>Micrococcales</taxon>
        <taxon>Microbacteriaceae</taxon>
        <taxon>Agrococcus</taxon>
    </lineage>
</organism>
<sequence length="340" mass="36862">MHQRTIVRSVAVGAIALIALTGCRPSDSAPASTGGEGDAAAPLTLVLGHAGSEEDARQVAAERFAELVSEASDGNITVEVHPASTLGTWEEMIEGLQLGSTDIVIESLLSLESYTDLASVETAPFLYEDYEQFESVWGGELGTEIVDAVSEASGYEPLGNMYRGPRMLTTSEPVDSIDDVQGLTIRTPSAPTMLATWEAIGARAEALPFNEVYSALESGVIDGQENPLDAILFNSIHEVNPYIAETEHMYANYHFILWEDALVGLPESQQEIIRTAAAQVGEEYTENTITQMEEYRAELEEGGATFSEVTDREAWVEATQPVVEGLPEQVQTWVEQIRGM</sequence>
<dbReference type="PANTHER" id="PTHR33376:SF7">
    <property type="entry name" value="C4-DICARBOXYLATE-BINDING PROTEIN DCTB"/>
    <property type="match status" value="1"/>
</dbReference>
<dbReference type="Proteomes" id="UP000275456">
    <property type="component" value="Unassembled WGS sequence"/>
</dbReference>
<accession>A0A3N2AS51</accession>
<evidence type="ECO:0000313" key="4">
    <source>
        <dbReference type="EMBL" id="ROR65738.1"/>
    </source>
</evidence>
<dbReference type="RefSeq" id="WP_123696795.1">
    <property type="nucleotide sequence ID" value="NZ_RKHJ01000001.1"/>
</dbReference>
<comment type="similarity">
    <text evidence="1">Belongs to the bacterial solute-binding protein 7 family.</text>
</comment>
<dbReference type="NCBIfam" id="NF037995">
    <property type="entry name" value="TRAP_S1"/>
    <property type="match status" value="1"/>
</dbReference>
<protein>
    <submittedName>
        <fullName evidence="4">Tripartite ATP-independent transporter DctP family solute receptor</fullName>
    </submittedName>
</protein>
<dbReference type="NCBIfam" id="TIGR00787">
    <property type="entry name" value="dctP"/>
    <property type="match status" value="1"/>
</dbReference>
<keyword evidence="3" id="KW-0732">Signal</keyword>